<evidence type="ECO:0000313" key="3">
    <source>
        <dbReference type="Proteomes" id="UP000241394"/>
    </source>
</evidence>
<protein>
    <recommendedName>
        <fullName evidence="1">C2 domain-containing protein</fullName>
    </recommendedName>
</protein>
<dbReference type="Pfam" id="PF00168">
    <property type="entry name" value="C2"/>
    <property type="match status" value="1"/>
</dbReference>
<dbReference type="InterPro" id="IPR000008">
    <property type="entry name" value="C2_dom"/>
</dbReference>
<dbReference type="InParanoid" id="A0A2R6Q1Y4"/>
<dbReference type="EMBL" id="NKQK01000021">
    <property type="protein sequence ID" value="PSS00400.1"/>
    <property type="molecule type" value="Genomic_DNA"/>
</dbReference>
<dbReference type="InterPro" id="IPR044750">
    <property type="entry name" value="C2_SRC2/BAP"/>
</dbReference>
<accession>A0A2R6Q1Y4</accession>
<dbReference type="OMA" id="ISESWIH"/>
<reference evidence="3" key="2">
    <citation type="journal article" date="2018" name="BMC Genomics">
        <title>A manually annotated Actinidia chinensis var. chinensis (kiwifruit) genome highlights the challenges associated with draft genomes and gene prediction in plants.</title>
        <authorList>
            <person name="Pilkington S.M."/>
            <person name="Crowhurst R."/>
            <person name="Hilario E."/>
            <person name="Nardozza S."/>
            <person name="Fraser L."/>
            <person name="Peng Y."/>
            <person name="Gunaseelan K."/>
            <person name="Simpson R."/>
            <person name="Tahir J."/>
            <person name="Deroles S.C."/>
            <person name="Templeton K."/>
            <person name="Luo Z."/>
            <person name="Davy M."/>
            <person name="Cheng C."/>
            <person name="McNeilage M."/>
            <person name="Scaglione D."/>
            <person name="Liu Y."/>
            <person name="Zhang Q."/>
            <person name="Datson P."/>
            <person name="De Silva N."/>
            <person name="Gardiner S.E."/>
            <person name="Bassett H."/>
            <person name="Chagne D."/>
            <person name="McCallum J."/>
            <person name="Dzierzon H."/>
            <person name="Deng C."/>
            <person name="Wang Y.Y."/>
            <person name="Barron L."/>
            <person name="Manako K."/>
            <person name="Bowen J."/>
            <person name="Foster T.M."/>
            <person name="Erridge Z.A."/>
            <person name="Tiffin H."/>
            <person name="Waite C.N."/>
            <person name="Davies K.M."/>
            <person name="Grierson E.P."/>
            <person name="Laing W.A."/>
            <person name="Kirk R."/>
            <person name="Chen X."/>
            <person name="Wood M."/>
            <person name="Montefiori M."/>
            <person name="Brummell D.A."/>
            <person name="Schwinn K.E."/>
            <person name="Catanach A."/>
            <person name="Fullerton C."/>
            <person name="Li D."/>
            <person name="Meiyalaghan S."/>
            <person name="Nieuwenhuizen N."/>
            <person name="Read N."/>
            <person name="Prakash R."/>
            <person name="Hunter D."/>
            <person name="Zhang H."/>
            <person name="McKenzie M."/>
            <person name="Knabel M."/>
            <person name="Harris A."/>
            <person name="Allan A.C."/>
            <person name="Gleave A."/>
            <person name="Chen A."/>
            <person name="Janssen B.J."/>
            <person name="Plunkett B."/>
            <person name="Ampomah-Dwamena C."/>
            <person name="Voogd C."/>
            <person name="Leif D."/>
            <person name="Lafferty D."/>
            <person name="Souleyre E.J.F."/>
            <person name="Varkonyi-Gasic E."/>
            <person name="Gambi F."/>
            <person name="Hanley J."/>
            <person name="Yao J.L."/>
            <person name="Cheung J."/>
            <person name="David K.M."/>
            <person name="Warren B."/>
            <person name="Marsh K."/>
            <person name="Snowden K.C."/>
            <person name="Lin-Wang K."/>
            <person name="Brian L."/>
            <person name="Martinez-Sanchez M."/>
            <person name="Wang M."/>
            <person name="Ileperuma N."/>
            <person name="Macnee N."/>
            <person name="Campin R."/>
            <person name="McAtee P."/>
            <person name="Drummond R.S.M."/>
            <person name="Espley R.V."/>
            <person name="Ireland H.S."/>
            <person name="Wu R."/>
            <person name="Atkinson R.G."/>
            <person name="Karunairetnam S."/>
            <person name="Bulley S."/>
            <person name="Chunkath S."/>
            <person name="Hanley Z."/>
            <person name="Storey R."/>
            <person name="Thrimawithana A.H."/>
            <person name="Thomson S."/>
            <person name="David C."/>
            <person name="Testolin R."/>
            <person name="Huang H."/>
            <person name="Hellens R.P."/>
            <person name="Schaffer R.J."/>
        </authorList>
    </citation>
    <scope>NUCLEOTIDE SEQUENCE [LARGE SCALE GENOMIC DNA]</scope>
    <source>
        <strain evidence="3">cv. Red5</strain>
    </source>
</reference>
<reference evidence="2 3" key="1">
    <citation type="submission" date="2017-07" db="EMBL/GenBank/DDBJ databases">
        <title>An improved, manually edited Actinidia chinensis var. chinensis (kiwifruit) genome highlights the challenges associated with draft genomes and gene prediction in plants.</title>
        <authorList>
            <person name="Pilkington S."/>
            <person name="Crowhurst R."/>
            <person name="Hilario E."/>
            <person name="Nardozza S."/>
            <person name="Fraser L."/>
            <person name="Peng Y."/>
            <person name="Gunaseelan K."/>
            <person name="Simpson R."/>
            <person name="Tahir J."/>
            <person name="Deroles S."/>
            <person name="Templeton K."/>
            <person name="Luo Z."/>
            <person name="Davy M."/>
            <person name="Cheng C."/>
            <person name="Mcneilage M."/>
            <person name="Scaglione D."/>
            <person name="Liu Y."/>
            <person name="Zhang Q."/>
            <person name="Datson P."/>
            <person name="De Silva N."/>
            <person name="Gardiner S."/>
            <person name="Bassett H."/>
            <person name="Chagne D."/>
            <person name="Mccallum J."/>
            <person name="Dzierzon H."/>
            <person name="Deng C."/>
            <person name="Wang Y.-Y."/>
            <person name="Barron N."/>
            <person name="Manako K."/>
            <person name="Bowen J."/>
            <person name="Foster T."/>
            <person name="Erridge Z."/>
            <person name="Tiffin H."/>
            <person name="Waite C."/>
            <person name="Davies K."/>
            <person name="Grierson E."/>
            <person name="Laing W."/>
            <person name="Kirk R."/>
            <person name="Chen X."/>
            <person name="Wood M."/>
            <person name="Montefiori M."/>
            <person name="Brummell D."/>
            <person name="Schwinn K."/>
            <person name="Catanach A."/>
            <person name="Fullerton C."/>
            <person name="Li D."/>
            <person name="Meiyalaghan S."/>
            <person name="Nieuwenhuizen N."/>
            <person name="Read N."/>
            <person name="Prakash R."/>
            <person name="Hunter D."/>
            <person name="Zhang H."/>
            <person name="Mckenzie M."/>
            <person name="Knabel M."/>
            <person name="Harris A."/>
            <person name="Allan A."/>
            <person name="Chen A."/>
            <person name="Janssen B."/>
            <person name="Plunkett B."/>
            <person name="Dwamena C."/>
            <person name="Voogd C."/>
            <person name="Leif D."/>
            <person name="Lafferty D."/>
            <person name="Souleyre E."/>
            <person name="Varkonyi-Gasic E."/>
            <person name="Gambi F."/>
            <person name="Hanley J."/>
            <person name="Yao J.-L."/>
            <person name="Cheung J."/>
            <person name="David K."/>
            <person name="Warren B."/>
            <person name="Marsh K."/>
            <person name="Snowden K."/>
            <person name="Lin-Wang K."/>
            <person name="Brian L."/>
            <person name="Martinez-Sanchez M."/>
            <person name="Wang M."/>
            <person name="Ileperuma N."/>
            <person name="Macnee N."/>
            <person name="Campin R."/>
            <person name="Mcatee P."/>
            <person name="Drummond R."/>
            <person name="Espley R."/>
            <person name="Ireland H."/>
            <person name="Wu R."/>
            <person name="Atkinson R."/>
            <person name="Karunairetnam S."/>
            <person name="Bulley S."/>
            <person name="Chunkath S."/>
            <person name="Hanley Z."/>
            <person name="Storey R."/>
            <person name="Thrimawithana A."/>
            <person name="Thomson S."/>
            <person name="David C."/>
            <person name="Testolin R."/>
        </authorList>
    </citation>
    <scope>NUCLEOTIDE SEQUENCE [LARGE SCALE GENOMIC DNA]</scope>
    <source>
        <strain evidence="3">cv. Red5</strain>
        <tissue evidence="2">Young leaf</tissue>
    </source>
</reference>
<dbReference type="GO" id="GO:0006952">
    <property type="term" value="P:defense response"/>
    <property type="evidence" value="ECO:0007669"/>
    <property type="project" value="InterPro"/>
</dbReference>
<sequence length="159" mass="18264">MECRKFELTLISANDLEDVRKLFKMKVYARVSIGSNTETEKRTPADKHGEINPAWNFMMRYTIGESAVQHYGAMLVIKLYCKRKLGDRYIGEVHTSMKELFDHAYTYGGSAVVNYPVKKGSVNSQGVLKFSYRFGESVNVEKVLLDGFFFADWSRSYVD</sequence>
<feature type="domain" description="C2" evidence="1">
    <location>
        <begin position="1"/>
        <end position="110"/>
    </location>
</feature>
<dbReference type="SUPFAM" id="SSF49562">
    <property type="entry name" value="C2 domain (Calcium/lipid-binding domain, CaLB)"/>
    <property type="match status" value="1"/>
</dbReference>
<dbReference type="InterPro" id="IPR035892">
    <property type="entry name" value="C2_domain_sf"/>
</dbReference>
<dbReference type="Gramene" id="PSS00400">
    <property type="protein sequence ID" value="PSS00400"/>
    <property type="gene ID" value="CEY00_Acc24368"/>
</dbReference>
<dbReference type="PANTHER" id="PTHR32246">
    <property type="entry name" value="INGRESSION PROTEIN FIC1"/>
    <property type="match status" value="1"/>
</dbReference>
<gene>
    <name evidence="2" type="ORF">CEY00_Acc24368</name>
</gene>
<dbReference type="OrthoDB" id="270970at2759"/>
<proteinExistence type="predicted"/>
<dbReference type="STRING" id="1590841.A0A2R6Q1Y4"/>
<evidence type="ECO:0000313" key="2">
    <source>
        <dbReference type="EMBL" id="PSS00400.1"/>
    </source>
</evidence>
<dbReference type="Proteomes" id="UP000241394">
    <property type="component" value="Chromosome LG21"/>
</dbReference>
<comment type="caution">
    <text evidence="2">The sequence shown here is derived from an EMBL/GenBank/DDBJ whole genome shotgun (WGS) entry which is preliminary data.</text>
</comment>
<organism evidence="2 3">
    <name type="scientific">Actinidia chinensis var. chinensis</name>
    <name type="common">Chinese soft-hair kiwi</name>
    <dbReference type="NCBI Taxonomy" id="1590841"/>
    <lineage>
        <taxon>Eukaryota</taxon>
        <taxon>Viridiplantae</taxon>
        <taxon>Streptophyta</taxon>
        <taxon>Embryophyta</taxon>
        <taxon>Tracheophyta</taxon>
        <taxon>Spermatophyta</taxon>
        <taxon>Magnoliopsida</taxon>
        <taxon>eudicotyledons</taxon>
        <taxon>Gunneridae</taxon>
        <taxon>Pentapetalae</taxon>
        <taxon>asterids</taxon>
        <taxon>Ericales</taxon>
        <taxon>Actinidiaceae</taxon>
        <taxon>Actinidia</taxon>
    </lineage>
</organism>
<dbReference type="CDD" id="cd04051">
    <property type="entry name" value="C2_SRC2_like"/>
    <property type="match status" value="1"/>
</dbReference>
<dbReference type="Gene3D" id="2.60.40.150">
    <property type="entry name" value="C2 domain"/>
    <property type="match status" value="1"/>
</dbReference>
<dbReference type="AlphaFoldDB" id="A0A2R6Q1Y4"/>
<dbReference type="PROSITE" id="PS50004">
    <property type="entry name" value="C2"/>
    <property type="match status" value="1"/>
</dbReference>
<evidence type="ECO:0000259" key="1">
    <source>
        <dbReference type="PROSITE" id="PS50004"/>
    </source>
</evidence>
<keyword evidence="3" id="KW-1185">Reference proteome</keyword>
<dbReference type="SMART" id="SM00239">
    <property type="entry name" value="C2"/>
    <property type="match status" value="1"/>
</dbReference>
<dbReference type="PANTHER" id="PTHR32246:SF22">
    <property type="entry name" value="C2 DOMAIN-CONTAINING PROTEIN"/>
    <property type="match status" value="1"/>
</dbReference>
<name>A0A2R6Q1Y4_ACTCC</name>